<gene>
    <name evidence="2" type="ORF">GMARGA_LOCUS43779</name>
</gene>
<dbReference type="Proteomes" id="UP000789901">
    <property type="component" value="Unassembled WGS sequence"/>
</dbReference>
<feature type="coiled-coil region" evidence="1">
    <location>
        <begin position="50"/>
        <end position="77"/>
    </location>
</feature>
<sequence length="95" mass="11266">YKTNSKLIKDFKNYWKVYSEFSKNIKQNKVQLQCDLNQTCKDREILTKHAYQLINEIKRLSSELDTLISQINQLQISNAKYGAKNIIQLRKIESL</sequence>
<comment type="caution">
    <text evidence="2">The sequence shown here is derived from an EMBL/GenBank/DDBJ whole genome shotgun (WGS) entry which is preliminary data.</text>
</comment>
<reference evidence="2 3" key="1">
    <citation type="submission" date="2021-06" db="EMBL/GenBank/DDBJ databases">
        <authorList>
            <person name="Kallberg Y."/>
            <person name="Tangrot J."/>
            <person name="Rosling A."/>
        </authorList>
    </citation>
    <scope>NUCLEOTIDE SEQUENCE [LARGE SCALE GENOMIC DNA]</scope>
    <source>
        <strain evidence="2 3">120-4 pot B 10/14</strain>
    </source>
</reference>
<protein>
    <submittedName>
        <fullName evidence="2">11840_t:CDS:1</fullName>
    </submittedName>
</protein>
<feature type="non-terminal residue" evidence="2">
    <location>
        <position position="95"/>
    </location>
</feature>
<organism evidence="2 3">
    <name type="scientific">Gigaspora margarita</name>
    <dbReference type="NCBI Taxonomy" id="4874"/>
    <lineage>
        <taxon>Eukaryota</taxon>
        <taxon>Fungi</taxon>
        <taxon>Fungi incertae sedis</taxon>
        <taxon>Mucoromycota</taxon>
        <taxon>Glomeromycotina</taxon>
        <taxon>Glomeromycetes</taxon>
        <taxon>Diversisporales</taxon>
        <taxon>Gigasporaceae</taxon>
        <taxon>Gigaspora</taxon>
    </lineage>
</organism>
<feature type="non-terminal residue" evidence="2">
    <location>
        <position position="1"/>
    </location>
</feature>
<proteinExistence type="predicted"/>
<dbReference type="EMBL" id="CAJVQB010144391">
    <property type="protein sequence ID" value="CAG8854958.1"/>
    <property type="molecule type" value="Genomic_DNA"/>
</dbReference>
<name>A0ABN7XI20_GIGMA</name>
<keyword evidence="1" id="KW-0175">Coiled coil</keyword>
<accession>A0ABN7XI20</accession>
<evidence type="ECO:0000313" key="2">
    <source>
        <dbReference type="EMBL" id="CAG8854958.1"/>
    </source>
</evidence>
<evidence type="ECO:0000313" key="3">
    <source>
        <dbReference type="Proteomes" id="UP000789901"/>
    </source>
</evidence>
<keyword evidence="3" id="KW-1185">Reference proteome</keyword>
<evidence type="ECO:0000256" key="1">
    <source>
        <dbReference type="SAM" id="Coils"/>
    </source>
</evidence>